<dbReference type="AlphaFoldDB" id="A0A480A046"/>
<dbReference type="Pfam" id="PF03743">
    <property type="entry name" value="TrbI"/>
    <property type="match status" value="1"/>
</dbReference>
<name>A0A480A046_9CYAN</name>
<evidence type="ECO:0000313" key="3">
    <source>
        <dbReference type="EMBL" id="GCL38360.1"/>
    </source>
</evidence>
<feature type="transmembrane region" description="Helical" evidence="2">
    <location>
        <begin position="76"/>
        <end position="97"/>
    </location>
</feature>
<evidence type="ECO:0000313" key="4">
    <source>
        <dbReference type="Proteomes" id="UP000300142"/>
    </source>
</evidence>
<gene>
    <name evidence="3" type="ORF">SR1949_34740</name>
</gene>
<reference evidence="4" key="1">
    <citation type="submission" date="2019-02" db="EMBL/GenBank/DDBJ databases">
        <title>Draft genome sequence of Sphaerospermopsis reniformis NIES-1949.</title>
        <authorList>
            <person name="Yamaguchi H."/>
            <person name="Suzuki S."/>
            <person name="Kawachi M."/>
        </authorList>
    </citation>
    <scope>NUCLEOTIDE SEQUENCE [LARGE SCALE GENOMIC DNA]</scope>
    <source>
        <strain evidence="4">NIES-1949</strain>
    </source>
</reference>
<keyword evidence="4" id="KW-1185">Reference proteome</keyword>
<evidence type="ECO:0000256" key="1">
    <source>
        <dbReference type="SAM" id="MobiDB-lite"/>
    </source>
</evidence>
<accession>A0A480A046</accession>
<dbReference type="Proteomes" id="UP000300142">
    <property type="component" value="Unassembled WGS sequence"/>
</dbReference>
<keyword evidence="2" id="KW-0472">Membrane</keyword>
<dbReference type="InterPro" id="IPR005498">
    <property type="entry name" value="T4SS_VirB10/TraB/TrbI"/>
</dbReference>
<evidence type="ECO:0008006" key="5">
    <source>
        <dbReference type="Google" id="ProtNLM"/>
    </source>
</evidence>
<feature type="region of interest" description="Disordered" evidence="1">
    <location>
        <begin position="171"/>
        <end position="194"/>
    </location>
</feature>
<sequence length="582" mass="64555">MGTAIYKIGEFMNPILENQTDPNKINNLLNFQEDEEENTISEIEHENIIPETEADVELSDELALIETQHSLVNSPWSRTIVVGGGFGLGFILLFMFLNPMMNGKVTKEEAIPEVATTSPSEEEVPKQDGDIYAKLALQKQAEELEAFKEQNRVRQELPVAKPDKQIIENLPKTQPISTKSVRRETSLTSNREQQPRRIIRTQRLEELPIARYSPPVKTAVTSRILPQQETTFKTSTEPTDPLAELARLRSLGSGGQIDYAAAITNDKQEVASTQTQNVVTSDYVPRRRSSYNRDSQLETELATVTTNHSESDYDSNFDNSKRAIEQLKAKWNPVISAKSLDKSDNVTNFNESNNYSPEEAAIIEGREEQYLRVGEHAAGILETPVVWSANINSHNSHIQNKFVVKLTQPLLSNIGEEAIPANTLLSAEIQEVDSSGRVTAVVTAILKDGTEYTLRPGTIVIQGKEGEPLIANQYRDKGKEILSLDAGLGLMSGLAKVGEVVNQPDIQSSISQSNGGFSSIQTSRSGDRSLLGAFAQGAFGAVSKQVEERNQKAIAEIMKRPNIWFIRQNTQITVQVNRSLRL</sequence>
<proteinExistence type="predicted"/>
<protein>
    <recommendedName>
        <fullName evidence="5">Conjugation TrbI family protein</fullName>
    </recommendedName>
</protein>
<dbReference type="EMBL" id="BJCE01000135">
    <property type="protein sequence ID" value="GCL38360.1"/>
    <property type="molecule type" value="Genomic_DNA"/>
</dbReference>
<keyword evidence="2" id="KW-1133">Transmembrane helix</keyword>
<comment type="caution">
    <text evidence="3">The sequence shown here is derived from an EMBL/GenBank/DDBJ whole genome shotgun (WGS) entry which is preliminary data.</text>
</comment>
<keyword evidence="2" id="KW-0812">Transmembrane</keyword>
<organism evidence="3 4">
    <name type="scientific">Sphaerospermopsis reniformis</name>
    <dbReference type="NCBI Taxonomy" id="531300"/>
    <lineage>
        <taxon>Bacteria</taxon>
        <taxon>Bacillati</taxon>
        <taxon>Cyanobacteriota</taxon>
        <taxon>Cyanophyceae</taxon>
        <taxon>Nostocales</taxon>
        <taxon>Aphanizomenonaceae</taxon>
        <taxon>Sphaerospermopsis</taxon>
    </lineage>
</organism>
<evidence type="ECO:0000256" key="2">
    <source>
        <dbReference type="SAM" id="Phobius"/>
    </source>
</evidence>